<evidence type="ECO:0000256" key="1">
    <source>
        <dbReference type="ARBA" id="ARBA00003051"/>
    </source>
</evidence>
<evidence type="ECO:0000256" key="5">
    <source>
        <dbReference type="ARBA" id="ARBA00022737"/>
    </source>
</evidence>
<keyword evidence="7 8" id="KW-0862">Zinc</keyword>
<feature type="domain" description="MATH" evidence="9">
    <location>
        <begin position="279"/>
        <end position="392"/>
    </location>
</feature>
<evidence type="ECO:0000256" key="8">
    <source>
        <dbReference type="PROSITE-ProRule" id="PRU00207"/>
    </source>
</evidence>
<keyword evidence="12" id="KW-1185">Reference proteome</keyword>
<dbReference type="Pfam" id="PF02176">
    <property type="entry name" value="zf-TRAF"/>
    <property type="match status" value="1"/>
</dbReference>
<dbReference type="Gene3D" id="2.60.210.10">
    <property type="entry name" value="Apoptosis, Tumor Necrosis Factor Receptor Associated Protein 2, Chain A"/>
    <property type="match status" value="1"/>
</dbReference>
<evidence type="ECO:0000256" key="3">
    <source>
        <dbReference type="ARBA" id="ARBA00022490"/>
    </source>
</evidence>
<sequence>MTESIDLDKLLVGRMPEMYKCLQCKCLLKRPLQCKNGHVCCESDWRIMFNKNKKECHECRVAISGVDALARNIYLEEGLGKLKIYCPNSFINLQREAEDGGCEETITIGSIETHLNICLFTEINCANSSNCGKIRRGEMGTHIEQCQYEIKKCECNHSFIRKDMEEHKAKICPETLIECEYCNMKFKRIDLGDHIDEDCPKKEISCPYSKYSCEFKTNRGEMQNHLDHYDHLVLVKNRCDYLESLLKGLESTVLTLKQHSESNLNILKNQIKDINEQNKYSSKWIIHNWSDKVKKYQKGQCLASPVFNISQTKKFNIRVYPNGEKENKLTISLCKQFDSKCKVNYRFEVINFDYSQSIFQGTNVYYSNIIYEDWNNTKGFLIDNTLTIGFNIKIEKLYGDYMTTA</sequence>
<dbReference type="KEGG" id="dpp:DICPUDRAFT_76179"/>
<dbReference type="InParanoid" id="F0ZCU7"/>
<evidence type="ECO:0008006" key="13">
    <source>
        <dbReference type="Google" id="ProtNLM"/>
    </source>
</evidence>
<dbReference type="RefSeq" id="XP_003285259.1">
    <property type="nucleotide sequence ID" value="XM_003285211.1"/>
</dbReference>
<dbReference type="GeneID" id="10502551"/>
<dbReference type="Gene3D" id="3.30.40.10">
    <property type="entry name" value="Zinc/RING finger domain, C3HC4 (zinc finger)"/>
    <property type="match status" value="3"/>
</dbReference>
<evidence type="ECO:0000313" key="12">
    <source>
        <dbReference type="Proteomes" id="UP000001064"/>
    </source>
</evidence>
<accession>F0ZCU7</accession>
<keyword evidence="4 8" id="KW-0479">Metal-binding</keyword>
<evidence type="ECO:0000259" key="9">
    <source>
        <dbReference type="PROSITE" id="PS50144"/>
    </source>
</evidence>
<dbReference type="OMA" id="FLCDTIQ"/>
<organism evidence="11 12">
    <name type="scientific">Dictyostelium purpureum</name>
    <name type="common">Slime mold</name>
    <dbReference type="NCBI Taxonomy" id="5786"/>
    <lineage>
        <taxon>Eukaryota</taxon>
        <taxon>Amoebozoa</taxon>
        <taxon>Evosea</taxon>
        <taxon>Eumycetozoa</taxon>
        <taxon>Dictyostelia</taxon>
        <taxon>Dictyosteliales</taxon>
        <taxon>Dictyosteliaceae</taxon>
        <taxon>Dictyostelium</taxon>
    </lineage>
</organism>
<evidence type="ECO:0000256" key="7">
    <source>
        <dbReference type="ARBA" id="ARBA00022833"/>
    </source>
</evidence>
<comment type="subcellular location">
    <subcellularLocation>
        <location evidence="2">Cytoplasm</location>
    </subcellularLocation>
</comment>
<dbReference type="PANTHER" id="PTHR10131:SF156">
    <property type="entry name" value="RING-TYPE DOMAIN-CONTAINING PROTEIN-RELATED"/>
    <property type="match status" value="1"/>
</dbReference>
<keyword evidence="3" id="KW-0963">Cytoplasm</keyword>
<name>F0ZCU7_DICPU</name>
<comment type="function">
    <text evidence="1">Probable adapter protein and signal transducer that links members of the tumor necrosis factor receptor family to different signaling pathways by association with the receptor cytoplasmic domain and kinases.</text>
</comment>
<feature type="zinc finger region" description="TRAF-type" evidence="8">
    <location>
        <begin position="167"/>
        <end position="223"/>
    </location>
</feature>
<dbReference type="PROSITE" id="PS50144">
    <property type="entry name" value="MATH"/>
    <property type="match status" value="1"/>
</dbReference>
<evidence type="ECO:0000256" key="4">
    <source>
        <dbReference type="ARBA" id="ARBA00022723"/>
    </source>
</evidence>
<dbReference type="OrthoDB" id="5989761at2759"/>
<dbReference type="CDD" id="cd00121">
    <property type="entry name" value="MATH"/>
    <property type="match status" value="1"/>
</dbReference>
<dbReference type="InterPro" id="IPR001293">
    <property type="entry name" value="Znf_TRAF"/>
</dbReference>
<reference evidence="12" key="1">
    <citation type="journal article" date="2011" name="Genome Biol.">
        <title>Comparative genomics of the social amoebae Dictyostelium discoideum and Dictyostelium purpureum.</title>
        <authorList>
            <consortium name="US DOE Joint Genome Institute (JGI-PGF)"/>
            <person name="Sucgang R."/>
            <person name="Kuo A."/>
            <person name="Tian X."/>
            <person name="Salerno W."/>
            <person name="Parikh A."/>
            <person name="Feasley C.L."/>
            <person name="Dalin E."/>
            <person name="Tu H."/>
            <person name="Huang E."/>
            <person name="Barry K."/>
            <person name="Lindquist E."/>
            <person name="Shapiro H."/>
            <person name="Bruce D."/>
            <person name="Schmutz J."/>
            <person name="Salamov A."/>
            <person name="Fey P."/>
            <person name="Gaudet P."/>
            <person name="Anjard C."/>
            <person name="Babu M.M."/>
            <person name="Basu S."/>
            <person name="Bushmanova Y."/>
            <person name="van der Wel H."/>
            <person name="Katoh-Kurasawa M."/>
            <person name="Dinh C."/>
            <person name="Coutinho P.M."/>
            <person name="Saito T."/>
            <person name="Elias M."/>
            <person name="Schaap P."/>
            <person name="Kay R.R."/>
            <person name="Henrissat B."/>
            <person name="Eichinger L."/>
            <person name="Rivero F."/>
            <person name="Putnam N.H."/>
            <person name="West C.M."/>
            <person name="Loomis W.F."/>
            <person name="Chisholm R.L."/>
            <person name="Shaulsky G."/>
            <person name="Strassmann J.E."/>
            <person name="Queller D.C."/>
            <person name="Kuspa A."/>
            <person name="Grigoriev I.V."/>
        </authorList>
    </citation>
    <scope>NUCLEOTIDE SEQUENCE [LARGE SCALE GENOMIC DNA]</scope>
    <source>
        <strain evidence="12">QSDP1</strain>
    </source>
</reference>
<dbReference type="GO" id="GO:0008270">
    <property type="term" value="F:zinc ion binding"/>
    <property type="evidence" value="ECO:0007669"/>
    <property type="project" value="UniProtKB-KW"/>
</dbReference>
<evidence type="ECO:0000313" key="11">
    <source>
        <dbReference type="EMBL" id="EGC38221.1"/>
    </source>
</evidence>
<dbReference type="eggNOG" id="KOG0297">
    <property type="taxonomic scope" value="Eukaryota"/>
</dbReference>
<feature type="domain" description="TRAF-type" evidence="10">
    <location>
        <begin position="167"/>
        <end position="223"/>
    </location>
</feature>
<dbReference type="EMBL" id="GL870981">
    <property type="protein sequence ID" value="EGC38221.1"/>
    <property type="molecule type" value="Genomic_DNA"/>
</dbReference>
<evidence type="ECO:0000256" key="6">
    <source>
        <dbReference type="ARBA" id="ARBA00022771"/>
    </source>
</evidence>
<dbReference type="GO" id="GO:0005737">
    <property type="term" value="C:cytoplasm"/>
    <property type="evidence" value="ECO:0000318"/>
    <property type="project" value="GO_Central"/>
</dbReference>
<dbReference type="Proteomes" id="UP000001064">
    <property type="component" value="Unassembled WGS sequence"/>
</dbReference>
<dbReference type="STRING" id="5786.F0ZCU7"/>
<dbReference type="VEuPathDB" id="AmoebaDB:DICPUDRAFT_76179"/>
<protein>
    <recommendedName>
        <fullName evidence="13">TRAF-type domain-containing protein</fullName>
    </recommendedName>
</protein>
<keyword evidence="6 8" id="KW-0863">Zinc-finger</keyword>
<dbReference type="PROSITE" id="PS50145">
    <property type="entry name" value="ZF_TRAF"/>
    <property type="match status" value="1"/>
</dbReference>
<evidence type="ECO:0000256" key="2">
    <source>
        <dbReference type="ARBA" id="ARBA00004496"/>
    </source>
</evidence>
<dbReference type="InterPro" id="IPR008974">
    <property type="entry name" value="TRAF-like"/>
</dbReference>
<proteinExistence type="predicted"/>
<dbReference type="SUPFAM" id="SSF49599">
    <property type="entry name" value="TRAF domain-like"/>
    <property type="match status" value="3"/>
</dbReference>
<gene>
    <name evidence="11" type="ORF">DICPUDRAFT_76179</name>
</gene>
<dbReference type="PANTHER" id="PTHR10131">
    <property type="entry name" value="TNF RECEPTOR ASSOCIATED FACTOR"/>
    <property type="match status" value="1"/>
</dbReference>
<dbReference type="InterPro" id="IPR013083">
    <property type="entry name" value="Znf_RING/FYVE/PHD"/>
</dbReference>
<keyword evidence="5" id="KW-0677">Repeat</keyword>
<dbReference type="AlphaFoldDB" id="F0ZCU7"/>
<dbReference type="InterPro" id="IPR002083">
    <property type="entry name" value="MATH/TRAF_dom"/>
</dbReference>
<evidence type="ECO:0000259" key="10">
    <source>
        <dbReference type="PROSITE" id="PS50145"/>
    </source>
</evidence>